<name>A0A517NMQ3_9BACT</name>
<dbReference type="RefSeq" id="WP_419189544.1">
    <property type="nucleotide sequence ID" value="NZ_CP036526.1"/>
</dbReference>
<evidence type="ECO:0000313" key="2">
    <source>
        <dbReference type="EMBL" id="QDT08353.1"/>
    </source>
</evidence>
<dbReference type="Proteomes" id="UP000319817">
    <property type="component" value="Chromosome"/>
</dbReference>
<dbReference type="AlphaFoldDB" id="A0A517NMQ3"/>
<evidence type="ECO:0000313" key="3">
    <source>
        <dbReference type="Proteomes" id="UP000319817"/>
    </source>
</evidence>
<gene>
    <name evidence="2" type="ORF">K239x_02910</name>
</gene>
<evidence type="ECO:0008006" key="4">
    <source>
        <dbReference type="Google" id="ProtNLM"/>
    </source>
</evidence>
<sequence precursor="true">MSRLMSLFCLAACLVALPQAGAEDSKSVTSADLTINQWVLPAEPGTLTGRIVAASADGSSVAVANANVAIVDKSGKVLRGATLTNAKGEFVIKDAQPGVYALSARSGNFFAACAMHVLSDTQAKDGQFASAVEVSAAAIEYKTLQEAIVRYLPTSSKPAASAVNPVIAGNQLPELAETVAAPEAFRVAQVNGGMLGQIFSAGVEGTSLPNAQTTNVFILKDGAEVARTVTSATGDFQIEKLGLGNYSLMAIGPQGLGVMGFELVNENDLKTSDNVSSDGERYVGLFSRLRARRCARKCSIQVAPVCNSCDTCAVGSVVAVAPVFQPVTTIAAVAPVNTCGCGQPVATCGCGIPVDPCGCGGGTVIADAGYVESIPMEGQIVDGTIIDGGIVDGGIIDGGIVDGGFVDGMPIDGFGGGGGYAPGYGGGGGFSGGGGGYGGGGGGLLGGGGLGGIAALAGIGGIILATTDDDDDNVIQPAPIASPVFPN</sequence>
<reference evidence="2 3" key="1">
    <citation type="submission" date="2019-02" db="EMBL/GenBank/DDBJ databases">
        <title>Deep-cultivation of Planctomycetes and their phenomic and genomic characterization uncovers novel biology.</title>
        <authorList>
            <person name="Wiegand S."/>
            <person name="Jogler M."/>
            <person name="Boedeker C."/>
            <person name="Pinto D."/>
            <person name="Vollmers J."/>
            <person name="Rivas-Marin E."/>
            <person name="Kohn T."/>
            <person name="Peeters S.H."/>
            <person name="Heuer A."/>
            <person name="Rast P."/>
            <person name="Oberbeckmann S."/>
            <person name="Bunk B."/>
            <person name="Jeske O."/>
            <person name="Meyerdierks A."/>
            <person name="Storesund J.E."/>
            <person name="Kallscheuer N."/>
            <person name="Luecker S."/>
            <person name="Lage O.M."/>
            <person name="Pohl T."/>
            <person name="Merkel B.J."/>
            <person name="Hornburger P."/>
            <person name="Mueller R.-W."/>
            <person name="Bruemmer F."/>
            <person name="Labrenz M."/>
            <person name="Spormann A.M."/>
            <person name="Op den Camp H."/>
            <person name="Overmann J."/>
            <person name="Amann R."/>
            <person name="Jetten M.S.M."/>
            <person name="Mascher T."/>
            <person name="Medema M.H."/>
            <person name="Devos D.P."/>
            <person name="Kaster A.-K."/>
            <person name="Ovreas L."/>
            <person name="Rohde M."/>
            <person name="Galperin M.Y."/>
            <person name="Jogler C."/>
        </authorList>
    </citation>
    <scope>NUCLEOTIDE SEQUENCE [LARGE SCALE GENOMIC DNA]</scope>
    <source>
        <strain evidence="2 3">K23_9</strain>
    </source>
</reference>
<evidence type="ECO:0000256" key="1">
    <source>
        <dbReference type="SAM" id="SignalP"/>
    </source>
</evidence>
<keyword evidence="1" id="KW-0732">Signal</keyword>
<accession>A0A517NMQ3</accession>
<proteinExistence type="predicted"/>
<protein>
    <recommendedName>
        <fullName evidence="4">Cna protein B-type domain protein</fullName>
    </recommendedName>
</protein>
<dbReference type="EMBL" id="CP036526">
    <property type="protein sequence ID" value="QDT08353.1"/>
    <property type="molecule type" value="Genomic_DNA"/>
</dbReference>
<feature type="chain" id="PRO_5021830017" description="Cna protein B-type domain protein" evidence="1">
    <location>
        <begin position="23"/>
        <end position="487"/>
    </location>
</feature>
<dbReference type="SUPFAM" id="SSF49478">
    <property type="entry name" value="Cna protein B-type domain"/>
    <property type="match status" value="1"/>
</dbReference>
<feature type="signal peptide" evidence="1">
    <location>
        <begin position="1"/>
        <end position="22"/>
    </location>
</feature>
<organism evidence="2 3">
    <name type="scientific">Stieleria marina</name>
    <dbReference type="NCBI Taxonomy" id="1930275"/>
    <lineage>
        <taxon>Bacteria</taxon>
        <taxon>Pseudomonadati</taxon>
        <taxon>Planctomycetota</taxon>
        <taxon>Planctomycetia</taxon>
        <taxon>Pirellulales</taxon>
        <taxon>Pirellulaceae</taxon>
        <taxon>Stieleria</taxon>
    </lineage>
</organism>
<keyword evidence="3" id="KW-1185">Reference proteome</keyword>